<dbReference type="Proteomes" id="UP000623172">
    <property type="component" value="Unassembled WGS sequence"/>
</dbReference>
<name>A0A926D405_9FIRM</name>
<dbReference type="SUPFAM" id="SSF53335">
    <property type="entry name" value="S-adenosyl-L-methionine-dependent methyltransferases"/>
    <property type="match status" value="1"/>
</dbReference>
<protein>
    <submittedName>
        <fullName evidence="1">SAM-dependent methyltransferase</fullName>
    </submittedName>
</protein>
<dbReference type="Pfam" id="PF12847">
    <property type="entry name" value="Methyltransf_18"/>
    <property type="match status" value="1"/>
</dbReference>
<comment type="caution">
    <text evidence="1">The sequence shown here is derived from an EMBL/GenBank/DDBJ whole genome shotgun (WGS) entry which is preliminary data.</text>
</comment>
<organism evidence="1 2">
    <name type="scientific">Gehongia tenuis</name>
    <dbReference type="NCBI Taxonomy" id="2763655"/>
    <lineage>
        <taxon>Bacteria</taxon>
        <taxon>Bacillati</taxon>
        <taxon>Bacillota</taxon>
        <taxon>Clostridia</taxon>
        <taxon>Christensenellales</taxon>
        <taxon>Christensenellaceae</taxon>
        <taxon>Gehongia</taxon>
    </lineage>
</organism>
<sequence length="223" mass="25185">MRLSKRLEAILNKVPMDSRMADIGTDHGRLMLAALVTGRCRKVYGVDISEPSLNKARALFSGRELNAEFLLGSGVDPLALHSVDAAVLAGMGSQTIRSILASNRQDIPCWILQPMSQAPLLREFLVKQGFRIDSEDLVWENRRFYSIIQCSWGEDRERSWAEYQLGWKLIETRHPLLPELVAWREKYLRRAAGEVLRSDPGDGEGRAAELMARIKQLKEAVPT</sequence>
<evidence type="ECO:0000313" key="2">
    <source>
        <dbReference type="Proteomes" id="UP000623172"/>
    </source>
</evidence>
<evidence type="ECO:0000313" key="1">
    <source>
        <dbReference type="EMBL" id="MBC8530923.1"/>
    </source>
</evidence>
<keyword evidence="1" id="KW-0808">Transferase</keyword>
<dbReference type="PANTHER" id="PTHR38451">
    <property type="entry name" value="TRNA (ADENINE(22)-N(1))-METHYLTRANSFERASE"/>
    <property type="match status" value="1"/>
</dbReference>
<dbReference type="GO" id="GO:0032259">
    <property type="term" value="P:methylation"/>
    <property type="evidence" value="ECO:0007669"/>
    <property type="project" value="UniProtKB-KW"/>
</dbReference>
<keyword evidence="1" id="KW-0489">Methyltransferase</keyword>
<dbReference type="InterPro" id="IPR006901">
    <property type="entry name" value="TrmK"/>
</dbReference>
<dbReference type="Gene3D" id="3.40.50.150">
    <property type="entry name" value="Vaccinia Virus protein VP39"/>
    <property type="match status" value="1"/>
</dbReference>
<dbReference type="PANTHER" id="PTHR38451:SF1">
    <property type="entry name" value="TRNA (ADENINE(22)-N(1))-METHYLTRANSFERASE"/>
    <property type="match status" value="1"/>
</dbReference>
<dbReference type="GO" id="GO:0160105">
    <property type="term" value="F:tRNA (adenine(22)-N1)-methyltransferase activity"/>
    <property type="evidence" value="ECO:0007669"/>
    <property type="project" value="InterPro"/>
</dbReference>
<dbReference type="EMBL" id="JACRSR010000001">
    <property type="protein sequence ID" value="MBC8530923.1"/>
    <property type="molecule type" value="Genomic_DNA"/>
</dbReference>
<keyword evidence="2" id="KW-1185">Reference proteome</keyword>
<proteinExistence type="predicted"/>
<reference evidence="1" key="1">
    <citation type="submission" date="2020-08" db="EMBL/GenBank/DDBJ databases">
        <title>Genome public.</title>
        <authorList>
            <person name="Liu C."/>
            <person name="Sun Q."/>
        </authorList>
    </citation>
    <scope>NUCLEOTIDE SEQUENCE</scope>
    <source>
        <strain evidence="1">NSJ-53</strain>
    </source>
</reference>
<dbReference type="AlphaFoldDB" id="A0A926D405"/>
<dbReference type="InterPro" id="IPR029063">
    <property type="entry name" value="SAM-dependent_MTases_sf"/>
</dbReference>
<accession>A0A926D405</accession>
<dbReference type="RefSeq" id="WP_249314993.1">
    <property type="nucleotide sequence ID" value="NZ_JACRSR010000001.1"/>
</dbReference>
<dbReference type="CDD" id="cd02440">
    <property type="entry name" value="AdoMet_MTases"/>
    <property type="match status" value="1"/>
</dbReference>
<gene>
    <name evidence="1" type="ORF">H8696_03580</name>
</gene>
<dbReference type="PIRSF" id="PIRSF018637">
    <property type="entry name" value="TrmK"/>
    <property type="match status" value="1"/>
</dbReference>